<evidence type="ECO:0000313" key="9">
    <source>
        <dbReference type="EMBL" id="ACZ01116.1"/>
    </source>
</evidence>
<dbReference type="PROSITE" id="PS00923">
    <property type="entry name" value="ASP_GLU_RACEMASE_1"/>
    <property type="match status" value="1"/>
</dbReference>
<dbReference type="GO" id="GO:0071555">
    <property type="term" value="P:cell wall organization"/>
    <property type="evidence" value="ECO:0007669"/>
    <property type="project" value="UniProtKB-KW"/>
</dbReference>
<evidence type="ECO:0000256" key="8">
    <source>
        <dbReference type="HAMAP-Rule" id="MF_00258"/>
    </source>
</evidence>
<dbReference type="GO" id="GO:0008881">
    <property type="term" value="F:glutamate racemase activity"/>
    <property type="evidence" value="ECO:0007669"/>
    <property type="project" value="UniProtKB-UniRule"/>
</dbReference>
<dbReference type="Gene3D" id="3.40.50.1860">
    <property type="match status" value="2"/>
</dbReference>
<evidence type="ECO:0000256" key="2">
    <source>
        <dbReference type="ARBA" id="ARBA00013090"/>
    </source>
</evidence>
<dbReference type="GO" id="GO:0008360">
    <property type="term" value="P:regulation of cell shape"/>
    <property type="evidence" value="ECO:0007669"/>
    <property type="project" value="UniProtKB-KW"/>
</dbReference>
<dbReference type="PANTHER" id="PTHR21198:SF2">
    <property type="entry name" value="GLUTAMATE RACEMASE"/>
    <property type="match status" value="1"/>
</dbReference>
<comment type="similarity">
    <text evidence="8">Belongs to the aspartate/glutamate racemases family.</text>
</comment>
<comment type="catalytic activity">
    <reaction evidence="1 8">
        <text>L-glutamate = D-glutamate</text>
        <dbReference type="Rhea" id="RHEA:12813"/>
        <dbReference type="ChEBI" id="CHEBI:29985"/>
        <dbReference type="ChEBI" id="CHEBI:29986"/>
        <dbReference type="EC" id="5.1.1.3"/>
    </reaction>
</comment>
<dbReference type="AlphaFoldDB" id="D1AXU0"/>
<feature type="binding site" evidence="8">
    <location>
        <begin position="7"/>
        <end position="8"/>
    </location>
    <ligand>
        <name>substrate</name>
    </ligand>
</feature>
<dbReference type="KEGG" id="smf:Smon_0638"/>
<comment type="pathway">
    <text evidence="8">Cell wall biogenesis; peptidoglycan biosynthesis.</text>
</comment>
<proteinExistence type="inferred from homology"/>
<dbReference type="HAMAP" id="MF_00258">
    <property type="entry name" value="Glu_racemase"/>
    <property type="match status" value="1"/>
</dbReference>
<protein>
    <recommendedName>
        <fullName evidence="7 8">Glutamate racemase</fullName>
        <ecNumber evidence="2 8">5.1.1.3</ecNumber>
    </recommendedName>
</protein>
<dbReference type="GO" id="GO:0009252">
    <property type="term" value="P:peptidoglycan biosynthetic process"/>
    <property type="evidence" value="ECO:0007669"/>
    <property type="project" value="UniProtKB-UniRule"/>
</dbReference>
<dbReference type="STRING" id="519441.Smon_0638"/>
<keyword evidence="4 8" id="KW-0573">Peptidoglycan synthesis</keyword>
<keyword evidence="6 8" id="KW-0961">Cell wall biogenesis/degradation</keyword>
<evidence type="ECO:0000256" key="7">
    <source>
        <dbReference type="ARBA" id="ARBA00070053"/>
    </source>
</evidence>
<feature type="binding site" evidence="8">
    <location>
        <begin position="71"/>
        <end position="72"/>
    </location>
    <ligand>
        <name>substrate</name>
    </ligand>
</feature>
<comment type="function">
    <text evidence="8">Provides the (R)-glutamate required for cell wall biosynthesis.</text>
</comment>
<accession>D1AXU0</accession>
<dbReference type="NCBIfam" id="TIGR00067">
    <property type="entry name" value="glut_race"/>
    <property type="match status" value="1"/>
</dbReference>
<dbReference type="SUPFAM" id="SSF53681">
    <property type="entry name" value="Aspartate/glutamate racemase"/>
    <property type="match status" value="2"/>
</dbReference>
<dbReference type="InterPro" id="IPR004391">
    <property type="entry name" value="Glu_race"/>
</dbReference>
<dbReference type="InterPro" id="IPR033134">
    <property type="entry name" value="Asp/Glu_racemase_AS_2"/>
</dbReference>
<dbReference type="GeneID" id="29672946"/>
<evidence type="ECO:0000313" key="10">
    <source>
        <dbReference type="Proteomes" id="UP000002072"/>
    </source>
</evidence>
<evidence type="ECO:0000256" key="6">
    <source>
        <dbReference type="ARBA" id="ARBA00023316"/>
    </source>
</evidence>
<evidence type="ECO:0000256" key="3">
    <source>
        <dbReference type="ARBA" id="ARBA00022960"/>
    </source>
</evidence>
<name>D1AXU0_STRM9</name>
<dbReference type="RefSeq" id="WP_012858668.1">
    <property type="nucleotide sequence ID" value="NC_013515.1"/>
</dbReference>
<dbReference type="FunFam" id="3.40.50.1860:FF:000002">
    <property type="entry name" value="Glutamate racemase"/>
    <property type="match status" value="1"/>
</dbReference>
<keyword evidence="5 8" id="KW-0413">Isomerase</keyword>
<dbReference type="UniPathway" id="UPA00219"/>
<keyword evidence="3 8" id="KW-0133">Cell shape</keyword>
<dbReference type="PROSITE" id="PS00924">
    <property type="entry name" value="ASP_GLU_RACEMASE_2"/>
    <property type="match status" value="1"/>
</dbReference>
<dbReference type="eggNOG" id="COG0796">
    <property type="taxonomic scope" value="Bacteria"/>
</dbReference>
<dbReference type="EC" id="5.1.1.3" evidence="2 8"/>
<evidence type="ECO:0000256" key="5">
    <source>
        <dbReference type="ARBA" id="ARBA00023235"/>
    </source>
</evidence>
<evidence type="ECO:0000256" key="1">
    <source>
        <dbReference type="ARBA" id="ARBA00001602"/>
    </source>
</evidence>
<dbReference type="OrthoDB" id="9801055at2"/>
<organism evidence="9 10">
    <name type="scientific">Streptobacillus moniliformis (strain ATCC 14647 / DSM 12112 / NCTC 10651 / 9901)</name>
    <dbReference type="NCBI Taxonomy" id="519441"/>
    <lineage>
        <taxon>Bacteria</taxon>
        <taxon>Fusobacteriati</taxon>
        <taxon>Fusobacteriota</taxon>
        <taxon>Fusobacteriia</taxon>
        <taxon>Fusobacteriales</taxon>
        <taxon>Leptotrichiaceae</taxon>
        <taxon>Streptobacillus</taxon>
    </lineage>
</organism>
<feature type="binding site" evidence="8">
    <location>
        <begin position="180"/>
        <end position="181"/>
    </location>
    <ligand>
        <name>substrate</name>
    </ligand>
</feature>
<reference evidence="9 10" key="1">
    <citation type="journal article" date="2009" name="Stand. Genomic Sci.">
        <title>Complete genome sequence of Streptobacillus moniliformis type strain (9901T).</title>
        <authorList>
            <person name="Nolan M."/>
            <person name="Gronow S."/>
            <person name="Lapidus A."/>
            <person name="Ivanova N."/>
            <person name="Copeland A."/>
            <person name="Lucas S."/>
            <person name="Del Rio T.G."/>
            <person name="Chen F."/>
            <person name="Tice H."/>
            <person name="Pitluck S."/>
            <person name="Cheng J.F."/>
            <person name="Sims D."/>
            <person name="Meincke L."/>
            <person name="Bruce D."/>
            <person name="Goodwin L."/>
            <person name="Brettin T."/>
            <person name="Han C."/>
            <person name="Detter J.C."/>
            <person name="Ovchinikova G."/>
            <person name="Pati A."/>
            <person name="Mavromatis K."/>
            <person name="Mikhailova N."/>
            <person name="Chen A."/>
            <person name="Palaniappan K."/>
            <person name="Land M."/>
            <person name="Hauser L."/>
            <person name="Chang Y.J."/>
            <person name="Jeffries C.D."/>
            <person name="Rohde M."/>
            <person name="Sproer C."/>
            <person name="Goker M."/>
            <person name="Bristow J."/>
            <person name="Eisen J.A."/>
            <person name="Markowitz V."/>
            <person name="Hugenholtz P."/>
            <person name="Kyrpides N.C."/>
            <person name="Klenk H.P."/>
            <person name="Chain P."/>
        </authorList>
    </citation>
    <scope>NUCLEOTIDE SEQUENCE [LARGE SCALE GENOMIC DNA]</scope>
    <source>
        <strain evidence="10">ATCC 14647 / DSM 12112 / NCTC 10651 / 9901</strain>
    </source>
</reference>
<dbReference type="InterPro" id="IPR015942">
    <property type="entry name" value="Asp/Glu/hydantoin_racemase"/>
</dbReference>
<sequence>MSIGIFDSGMGGITVLNEIRKQYPKLDIHFFGDTARLPYGEKSKEEIIKYSTEIVEFLLTKEVELIVVACNTATSLALDEIKEKYNINIIGVIEAGVNGVINNKSKNVGLIATTATVNSKKYTQSLNFVNSQIKIIERACPLLVPTIENGNINGAYINELINEYVNHMSKEIDTLILGCTHYSILKETIKSLYSNINIIDPSVEIVKIINNNNLIKCKDENSKTFFYVSGSKLQFENNLKNIFSIESDNIIEVKGE</sequence>
<dbReference type="HOGENOM" id="CLU_052344_0_2_0"/>
<keyword evidence="10" id="KW-1185">Reference proteome</keyword>
<gene>
    <name evidence="8" type="primary">murI</name>
    <name evidence="9" type="ordered locus">Smon_0638</name>
</gene>
<dbReference type="InterPro" id="IPR001920">
    <property type="entry name" value="Asp/Glu_race"/>
</dbReference>
<dbReference type="Pfam" id="PF01177">
    <property type="entry name" value="Asp_Glu_race"/>
    <property type="match status" value="1"/>
</dbReference>
<evidence type="ECO:0000256" key="4">
    <source>
        <dbReference type="ARBA" id="ARBA00022984"/>
    </source>
</evidence>
<dbReference type="PANTHER" id="PTHR21198">
    <property type="entry name" value="GLUTAMATE RACEMASE"/>
    <property type="match status" value="1"/>
</dbReference>
<feature type="active site" description="Proton donor/acceptor" evidence="8">
    <location>
        <position position="179"/>
    </location>
</feature>
<dbReference type="Proteomes" id="UP000002072">
    <property type="component" value="Chromosome"/>
</dbReference>
<dbReference type="InterPro" id="IPR018187">
    <property type="entry name" value="Asp/Glu_racemase_AS_1"/>
</dbReference>
<feature type="active site" description="Proton donor/acceptor" evidence="8">
    <location>
        <position position="70"/>
    </location>
</feature>
<dbReference type="EMBL" id="CP001779">
    <property type="protein sequence ID" value="ACZ01116.1"/>
    <property type="molecule type" value="Genomic_DNA"/>
</dbReference>
<feature type="binding site" evidence="8">
    <location>
        <begin position="39"/>
        <end position="40"/>
    </location>
    <ligand>
        <name>substrate</name>
    </ligand>
</feature>